<feature type="compositionally biased region" description="Basic and acidic residues" evidence="1">
    <location>
        <begin position="292"/>
        <end position="308"/>
    </location>
</feature>
<name>A0A8T2QT02_CERRI</name>
<feature type="compositionally biased region" description="Low complexity" evidence="1">
    <location>
        <begin position="349"/>
        <end position="377"/>
    </location>
</feature>
<keyword evidence="3" id="KW-1185">Reference proteome</keyword>
<feature type="region of interest" description="Disordered" evidence="1">
    <location>
        <begin position="445"/>
        <end position="503"/>
    </location>
</feature>
<organism evidence="2 3">
    <name type="scientific">Ceratopteris richardii</name>
    <name type="common">Triangle waterfern</name>
    <dbReference type="NCBI Taxonomy" id="49495"/>
    <lineage>
        <taxon>Eukaryota</taxon>
        <taxon>Viridiplantae</taxon>
        <taxon>Streptophyta</taxon>
        <taxon>Embryophyta</taxon>
        <taxon>Tracheophyta</taxon>
        <taxon>Polypodiopsida</taxon>
        <taxon>Polypodiidae</taxon>
        <taxon>Polypodiales</taxon>
        <taxon>Pteridineae</taxon>
        <taxon>Pteridaceae</taxon>
        <taxon>Parkerioideae</taxon>
        <taxon>Ceratopteris</taxon>
    </lineage>
</organism>
<feature type="compositionally biased region" description="Polar residues" evidence="1">
    <location>
        <begin position="190"/>
        <end position="204"/>
    </location>
</feature>
<feature type="region of interest" description="Disordered" evidence="1">
    <location>
        <begin position="170"/>
        <end position="212"/>
    </location>
</feature>
<evidence type="ECO:0000313" key="2">
    <source>
        <dbReference type="EMBL" id="KAH7286463.1"/>
    </source>
</evidence>
<accession>A0A8T2QT02</accession>
<feature type="compositionally biased region" description="Polar residues" evidence="1">
    <location>
        <begin position="450"/>
        <end position="466"/>
    </location>
</feature>
<feature type="region of interest" description="Disordered" evidence="1">
    <location>
        <begin position="277"/>
        <end position="319"/>
    </location>
</feature>
<evidence type="ECO:0000256" key="1">
    <source>
        <dbReference type="SAM" id="MobiDB-lite"/>
    </source>
</evidence>
<evidence type="ECO:0000313" key="3">
    <source>
        <dbReference type="Proteomes" id="UP000825935"/>
    </source>
</evidence>
<sequence>MEAPGCYLGYTDANISSPECSPRISFSYGFSAKQTISSPVRDPVCTPILHDCGDFEFVRLAGTDLTPKWFMMGAEELFCDGKVRLFDVSSDTKKWREEDHSSEACANVEDAPWGGSESYGVTRKPPVDGGEGTRGNGDETGDVGKGFKRRDQVPFRSVTNRKDLFSISTSDISSEDIAPSEETENRENACKSNPPTRRQESVLSAQKPKAMPARVEELSSAKDVYMSHLHGLRVPKRTEEPMLERGRIFKETTEMEAMTSRKTGAPTMRTSSNFEGSLAQHKCEGGRTPVKWKGEAPSRNNQRNDHTLQSKRFSRQPRSASLAVEGFSKLANRSCVSLNNSRCSSPTRSFSLPATTPTSPTASSSSFSVFSSSSSSSKYRGRLKDFFKFKKQSPREADSDASDAYSFKLRFISRSFFPFFKSKEVDSKPSKSSSVLPEQVIERGHRHESMGSNGVQVASSRRNMGSPSPVMGGAAKPPSRRTISMDARSSSTCKPDPVLSSDRATSNYTVSKLRHAHSLPSDKLMRANDWKMCDGIDDSLWIYGSNDTSYAESPTKQTDPNGTRVQRGSKMMVNGAGLSRSKGLERPIPYTSSVRVTPVLNVPSCITPSLRKGKPSSRTSKTFRLVDTLFTRSKGKVPLPLERSPASDG</sequence>
<protein>
    <submittedName>
        <fullName evidence="2">Uncharacterized protein</fullName>
    </submittedName>
</protein>
<dbReference type="EMBL" id="CM035437">
    <property type="protein sequence ID" value="KAH7286464.1"/>
    <property type="molecule type" value="Genomic_DNA"/>
</dbReference>
<dbReference type="EMBL" id="CM035437">
    <property type="protein sequence ID" value="KAH7286463.1"/>
    <property type="molecule type" value="Genomic_DNA"/>
</dbReference>
<dbReference type="Proteomes" id="UP000825935">
    <property type="component" value="Chromosome 32"/>
</dbReference>
<dbReference type="AlphaFoldDB" id="A0A8T2QT02"/>
<feature type="compositionally biased region" description="Polar residues" evidence="1">
    <location>
        <begin position="338"/>
        <end position="348"/>
    </location>
</feature>
<feature type="region of interest" description="Disordered" evidence="1">
    <location>
        <begin position="338"/>
        <end position="377"/>
    </location>
</feature>
<comment type="caution">
    <text evidence="2">The sequence shown here is derived from an EMBL/GenBank/DDBJ whole genome shotgun (WGS) entry which is preliminary data.</text>
</comment>
<dbReference type="OrthoDB" id="1927989at2759"/>
<reference evidence="2" key="1">
    <citation type="submission" date="2021-08" db="EMBL/GenBank/DDBJ databases">
        <title>WGS assembly of Ceratopteris richardii.</title>
        <authorList>
            <person name="Marchant D.B."/>
            <person name="Chen G."/>
            <person name="Jenkins J."/>
            <person name="Shu S."/>
            <person name="Leebens-Mack J."/>
            <person name="Grimwood J."/>
            <person name="Schmutz J."/>
            <person name="Soltis P."/>
            <person name="Soltis D."/>
            <person name="Chen Z.-H."/>
        </authorList>
    </citation>
    <scope>NUCLEOTIDE SEQUENCE</scope>
    <source>
        <strain evidence="2">Whitten #5841</strain>
        <tissue evidence="2">Leaf</tissue>
    </source>
</reference>
<gene>
    <name evidence="2" type="ORF">KP509_32G008300</name>
</gene>
<proteinExistence type="predicted"/>
<feature type="region of interest" description="Disordered" evidence="1">
    <location>
        <begin position="113"/>
        <end position="152"/>
    </location>
</feature>